<keyword evidence="3" id="KW-1185">Reference proteome</keyword>
<protein>
    <submittedName>
        <fullName evidence="2">Membrane protein</fullName>
    </submittedName>
</protein>
<organism evidence="2 3">
    <name type="scientific">Advenella faeciporci</name>
    <dbReference type="NCBI Taxonomy" id="797535"/>
    <lineage>
        <taxon>Bacteria</taxon>
        <taxon>Pseudomonadati</taxon>
        <taxon>Pseudomonadota</taxon>
        <taxon>Betaproteobacteria</taxon>
        <taxon>Burkholderiales</taxon>
        <taxon>Alcaligenaceae</taxon>
    </lineage>
</organism>
<dbReference type="AlphaFoldDB" id="A0A918MV39"/>
<feature type="transmembrane region" description="Helical" evidence="1">
    <location>
        <begin position="59"/>
        <end position="78"/>
    </location>
</feature>
<dbReference type="Proteomes" id="UP000608345">
    <property type="component" value="Unassembled WGS sequence"/>
</dbReference>
<dbReference type="EMBL" id="BMYS01000002">
    <property type="protein sequence ID" value="GGW77255.1"/>
    <property type="molecule type" value="Genomic_DNA"/>
</dbReference>
<keyword evidence="1" id="KW-0472">Membrane</keyword>
<proteinExistence type="predicted"/>
<gene>
    <name evidence="2" type="ORF">GCM10011450_03680</name>
</gene>
<feature type="transmembrane region" description="Helical" evidence="1">
    <location>
        <begin position="90"/>
        <end position="108"/>
    </location>
</feature>
<evidence type="ECO:0000256" key="1">
    <source>
        <dbReference type="SAM" id="Phobius"/>
    </source>
</evidence>
<dbReference type="Pfam" id="PF09842">
    <property type="entry name" value="DUF2069"/>
    <property type="match status" value="1"/>
</dbReference>
<evidence type="ECO:0000313" key="3">
    <source>
        <dbReference type="Proteomes" id="UP000608345"/>
    </source>
</evidence>
<keyword evidence="1" id="KW-0812">Transmembrane</keyword>
<keyword evidence="1" id="KW-1133">Transmembrane helix</keyword>
<comment type="caution">
    <text evidence="2">The sequence shown here is derived from an EMBL/GenBank/DDBJ whole genome shotgun (WGS) entry which is preliminary data.</text>
</comment>
<name>A0A918MV39_9BURK</name>
<dbReference type="InterPro" id="IPR018643">
    <property type="entry name" value="DUF2069_membrane"/>
</dbReference>
<accession>A0A918MV39</accession>
<sequence length="151" mass="16859">MSIFVSAPVIASPDPENPVYSVNHPMTVTLNPVYRYICFASLLALLLLCVLWELVLDPLVPGGSIYVLKALPLIFPLYGVYKGNLYTMQWSSMLVLLYMMEGTVRWYSDLSATSMYLAMAETLLSLVIFVSAILYVRPAKKVARATKKQGK</sequence>
<feature type="transmembrane region" description="Helical" evidence="1">
    <location>
        <begin position="33"/>
        <end position="53"/>
    </location>
</feature>
<reference evidence="2" key="2">
    <citation type="submission" date="2020-09" db="EMBL/GenBank/DDBJ databases">
        <authorList>
            <person name="Sun Q."/>
            <person name="Kim S."/>
        </authorList>
    </citation>
    <scope>NUCLEOTIDE SEQUENCE</scope>
    <source>
        <strain evidence="2">KCTC 23732</strain>
    </source>
</reference>
<feature type="transmembrane region" description="Helical" evidence="1">
    <location>
        <begin position="114"/>
        <end position="136"/>
    </location>
</feature>
<reference evidence="2" key="1">
    <citation type="journal article" date="2014" name="Int. J. Syst. Evol. Microbiol.">
        <title>Complete genome sequence of Corynebacterium casei LMG S-19264T (=DSM 44701T), isolated from a smear-ripened cheese.</title>
        <authorList>
            <consortium name="US DOE Joint Genome Institute (JGI-PGF)"/>
            <person name="Walter F."/>
            <person name="Albersmeier A."/>
            <person name="Kalinowski J."/>
            <person name="Ruckert C."/>
        </authorList>
    </citation>
    <scope>NUCLEOTIDE SEQUENCE</scope>
    <source>
        <strain evidence="2">KCTC 23732</strain>
    </source>
</reference>
<evidence type="ECO:0000313" key="2">
    <source>
        <dbReference type="EMBL" id="GGW77255.1"/>
    </source>
</evidence>